<dbReference type="SUPFAM" id="SSF52218">
    <property type="entry name" value="Flavoproteins"/>
    <property type="match status" value="1"/>
</dbReference>
<feature type="region of interest" description="Disordered" evidence="1">
    <location>
        <begin position="1"/>
        <end position="23"/>
    </location>
</feature>
<proteinExistence type="predicted"/>
<dbReference type="PANTHER" id="PTHR13930:SF0">
    <property type="entry name" value="S-ADENOSYL-L-METHIONINE-DEPENDENT TRNA 4-DEMETHYLWYOSINE SYNTHASE TYW1-RELATED"/>
    <property type="match status" value="1"/>
</dbReference>
<name>A0AAV5VM82_9BILA</name>
<dbReference type="InterPro" id="IPR008254">
    <property type="entry name" value="Flavodoxin/NO_synth"/>
</dbReference>
<dbReference type="EMBL" id="BTSY01000003">
    <property type="protein sequence ID" value="GMT20675.1"/>
    <property type="molecule type" value="Genomic_DNA"/>
</dbReference>
<comment type="caution">
    <text evidence="4">The sequence shown here is derived from an EMBL/GenBank/DDBJ whole genome shotgun (WGS) entry which is preliminary data.</text>
</comment>
<dbReference type="InterPro" id="IPR029039">
    <property type="entry name" value="Flavoprotein-like_sf"/>
</dbReference>
<feature type="domain" description="Flavodoxin-like" evidence="3">
    <location>
        <begin position="105"/>
        <end position="254"/>
    </location>
</feature>
<reference evidence="4" key="1">
    <citation type="submission" date="2023-10" db="EMBL/GenBank/DDBJ databases">
        <title>Genome assembly of Pristionchus species.</title>
        <authorList>
            <person name="Yoshida K."/>
            <person name="Sommer R.J."/>
        </authorList>
    </citation>
    <scope>NUCLEOTIDE SEQUENCE</scope>
    <source>
        <strain evidence="4">RS5133</strain>
    </source>
</reference>
<protein>
    <recommendedName>
        <fullName evidence="3">Flavodoxin-like domain-containing protein</fullName>
    </recommendedName>
</protein>
<keyword evidence="2" id="KW-0472">Membrane</keyword>
<dbReference type="GO" id="GO:0010181">
    <property type="term" value="F:FMN binding"/>
    <property type="evidence" value="ECO:0007669"/>
    <property type="project" value="InterPro"/>
</dbReference>
<gene>
    <name evidence="4" type="ORF">PFISCL1PPCAC_11972</name>
</gene>
<feature type="compositionally biased region" description="Acidic residues" evidence="1">
    <location>
        <begin position="263"/>
        <end position="295"/>
    </location>
</feature>
<keyword evidence="5" id="KW-1185">Reference proteome</keyword>
<dbReference type="PROSITE" id="PS50902">
    <property type="entry name" value="FLAVODOXIN_LIKE"/>
    <property type="match status" value="1"/>
</dbReference>
<dbReference type="GO" id="GO:0008033">
    <property type="term" value="P:tRNA processing"/>
    <property type="evidence" value="ECO:0007669"/>
    <property type="project" value="InterPro"/>
</dbReference>
<evidence type="ECO:0000256" key="2">
    <source>
        <dbReference type="SAM" id="Phobius"/>
    </source>
</evidence>
<dbReference type="Gene3D" id="3.40.50.360">
    <property type="match status" value="1"/>
</dbReference>
<keyword evidence="2" id="KW-1133">Transmembrane helix</keyword>
<keyword evidence="2" id="KW-0812">Transmembrane</keyword>
<accession>A0AAV5VM82</accession>
<dbReference type="InterPro" id="IPR034556">
    <property type="entry name" value="tRNA_wybutosine-synthase"/>
</dbReference>
<dbReference type="Proteomes" id="UP001432322">
    <property type="component" value="Unassembled WGS sequence"/>
</dbReference>
<feature type="transmembrane region" description="Helical" evidence="2">
    <location>
        <begin position="37"/>
        <end position="57"/>
    </location>
</feature>
<organism evidence="4 5">
    <name type="scientific">Pristionchus fissidentatus</name>
    <dbReference type="NCBI Taxonomy" id="1538716"/>
    <lineage>
        <taxon>Eukaryota</taxon>
        <taxon>Metazoa</taxon>
        <taxon>Ecdysozoa</taxon>
        <taxon>Nematoda</taxon>
        <taxon>Chromadorea</taxon>
        <taxon>Rhabditida</taxon>
        <taxon>Rhabditina</taxon>
        <taxon>Diplogasteromorpha</taxon>
        <taxon>Diplogasteroidea</taxon>
        <taxon>Neodiplogasteridae</taxon>
        <taxon>Pristionchus</taxon>
    </lineage>
</organism>
<dbReference type="PANTHER" id="PTHR13930">
    <property type="entry name" value="S-ADENOSYL-L-METHIONINE-DEPENDENT TRNA 4-DEMETHYLWYOSINE SYNTHASE"/>
    <property type="match status" value="1"/>
</dbReference>
<evidence type="ECO:0000259" key="3">
    <source>
        <dbReference type="PROSITE" id="PS50902"/>
    </source>
</evidence>
<evidence type="ECO:0000256" key="1">
    <source>
        <dbReference type="SAM" id="MobiDB-lite"/>
    </source>
</evidence>
<evidence type="ECO:0000313" key="5">
    <source>
        <dbReference type="Proteomes" id="UP001432322"/>
    </source>
</evidence>
<sequence length="303" mass="35027">MPSFHPPIRPVARQPGQQSQPAEPLGWMQQLAAQDDLLLWVTAALGVLMPGVIYIVYHKVHAAYMRYATRKEATRLAEEKAKEALAIFYTRGMRETRVSKEGESVEEIPHSEWRIAERRARQLEEFMGEEKPMMRAIEDLRLDEFGKYIGFAIFLVECTDTGHAQESYEWFLDWLETVAADKKERKKLQTGEMKYAILGMSSDGKIMLNRAAETLSKRLRILGASSVVPDRNFDKECEGYDPEELFRVWAEDLFLAIDRYGIEEEDEYEDEEETEEEVDVSEGESEGEMVNDPIDEGMRRRNV</sequence>
<evidence type="ECO:0000313" key="4">
    <source>
        <dbReference type="EMBL" id="GMT20675.1"/>
    </source>
</evidence>
<dbReference type="AlphaFoldDB" id="A0AAV5VM82"/>
<dbReference type="GO" id="GO:0051539">
    <property type="term" value="F:4 iron, 4 sulfur cluster binding"/>
    <property type="evidence" value="ECO:0007669"/>
    <property type="project" value="InterPro"/>
</dbReference>
<feature type="non-terminal residue" evidence="4">
    <location>
        <position position="303"/>
    </location>
</feature>
<feature type="region of interest" description="Disordered" evidence="1">
    <location>
        <begin position="263"/>
        <end position="303"/>
    </location>
</feature>